<name>G0AB64_COLFT</name>
<dbReference type="HOGENOM" id="CLU_108835_0_0_4"/>
<dbReference type="STRING" id="1005048.CFU_1357"/>
<keyword evidence="5" id="KW-1185">Reference proteome</keyword>
<feature type="compositionally biased region" description="Low complexity" evidence="1">
    <location>
        <begin position="173"/>
        <end position="183"/>
    </location>
</feature>
<accession>G0AB64</accession>
<protein>
    <recommendedName>
        <fullName evidence="3">DUF4124 domain-containing protein</fullName>
    </recommendedName>
</protein>
<reference evidence="4 5" key="3">
    <citation type="journal article" date="2008" name="FEMS Microbiol. Ecol.">
        <title>Identification and characterization of genes underlying chitinolysis in Collimonas fungivorans Ter331.</title>
        <authorList>
            <person name="Fritsche K."/>
            <person name="de Boer W."/>
            <person name="Gerards S."/>
            <person name="van den Berg M."/>
            <person name="van Veen J.A."/>
            <person name="Leveau J.H."/>
        </authorList>
    </citation>
    <scope>NUCLEOTIDE SEQUENCE [LARGE SCALE GENOMIC DNA]</scope>
    <source>
        <strain evidence="4 5">Ter331</strain>
    </source>
</reference>
<reference evidence="4 5" key="4">
    <citation type="journal article" date="2010" name="Environ. Microbiol.">
        <title>The bacterial genus Collimonas: mycophagy, weathering and other adaptive solutions to life in oligotrophic soil environments.</title>
        <authorList>
            <person name="Leveau J.H."/>
            <person name="Uroz S."/>
            <person name="de Boer W."/>
        </authorList>
    </citation>
    <scope>NUCLEOTIDE SEQUENCE [LARGE SCALE GENOMIC DNA]</scope>
    <source>
        <strain evidence="4 5">Ter331</strain>
    </source>
</reference>
<feature type="domain" description="DUF4124" evidence="3">
    <location>
        <begin position="32"/>
        <end position="84"/>
    </location>
</feature>
<feature type="signal peptide" evidence="2">
    <location>
        <begin position="1"/>
        <end position="43"/>
    </location>
</feature>
<feature type="compositionally biased region" description="Polar residues" evidence="1">
    <location>
        <begin position="161"/>
        <end position="172"/>
    </location>
</feature>
<evidence type="ECO:0000256" key="1">
    <source>
        <dbReference type="SAM" id="MobiDB-lite"/>
    </source>
</evidence>
<reference evidence="4 5" key="2">
    <citation type="journal article" date="2006" name="J. Microbiol. Methods">
        <title>Genomic flank-sequencing of plasposon insertion sites for rapid identification of functional genes.</title>
        <authorList>
            <person name="Leveau J.H."/>
            <person name="Gerards S."/>
            <person name="Fritsche K."/>
            <person name="Zondag G."/>
            <person name="van Veen J.A."/>
        </authorList>
    </citation>
    <scope>NUCLEOTIDE SEQUENCE [LARGE SCALE GENOMIC DNA]</scope>
    <source>
        <strain evidence="4 5">Ter331</strain>
    </source>
</reference>
<organism evidence="4 5">
    <name type="scientific">Collimonas fungivorans (strain Ter331)</name>
    <dbReference type="NCBI Taxonomy" id="1005048"/>
    <lineage>
        <taxon>Bacteria</taxon>
        <taxon>Pseudomonadati</taxon>
        <taxon>Pseudomonadota</taxon>
        <taxon>Betaproteobacteria</taxon>
        <taxon>Burkholderiales</taxon>
        <taxon>Oxalobacteraceae</taxon>
        <taxon>Collimonas</taxon>
    </lineage>
</organism>
<dbReference type="eggNOG" id="ENOG5032662">
    <property type="taxonomic scope" value="Bacteria"/>
</dbReference>
<dbReference type="Pfam" id="PF13511">
    <property type="entry name" value="DUF4124"/>
    <property type="match status" value="1"/>
</dbReference>
<dbReference type="Proteomes" id="UP000008392">
    <property type="component" value="Chromosome"/>
</dbReference>
<keyword evidence="2" id="KW-0732">Signal</keyword>
<proteinExistence type="predicted"/>
<dbReference type="KEGG" id="cfu:CFU_1357"/>
<feature type="compositionally biased region" description="Basic and acidic residues" evidence="1">
    <location>
        <begin position="117"/>
        <end position="132"/>
    </location>
</feature>
<reference evidence="4 5" key="5">
    <citation type="journal article" date="2011" name="ISME J.">
        <title>Dual transcriptional profiling of a bacterial/fungal confrontation: Collimonas fungivorans versus Aspergillus niger.</title>
        <authorList>
            <person name="Mela F."/>
            <person name="Fritsche K."/>
            <person name="de Boer W."/>
            <person name="van Veen J.A."/>
            <person name="de Graaff L.H."/>
            <person name="van den Berg M."/>
            <person name="Leveau J.H."/>
        </authorList>
    </citation>
    <scope>NUCLEOTIDE SEQUENCE [LARGE SCALE GENOMIC DNA]</scope>
    <source>
        <strain evidence="4 5">Ter331</strain>
    </source>
</reference>
<evidence type="ECO:0000313" key="4">
    <source>
        <dbReference type="EMBL" id="AEK61189.1"/>
    </source>
</evidence>
<reference evidence="5" key="6">
    <citation type="submission" date="2011-05" db="EMBL/GenBank/DDBJ databases">
        <title>Complete sequence of Collimonas fungivorans Ter331.</title>
        <authorList>
            <person name="Leveau J.H."/>
        </authorList>
    </citation>
    <scope>NUCLEOTIDE SEQUENCE [LARGE SCALE GENOMIC DNA]</scope>
    <source>
        <strain evidence="5">Ter331</strain>
    </source>
</reference>
<dbReference type="EMBL" id="CP002745">
    <property type="protein sequence ID" value="AEK61189.1"/>
    <property type="molecule type" value="Genomic_DNA"/>
</dbReference>
<evidence type="ECO:0000259" key="3">
    <source>
        <dbReference type="Pfam" id="PF13511"/>
    </source>
</evidence>
<evidence type="ECO:0000313" key="5">
    <source>
        <dbReference type="Proteomes" id="UP000008392"/>
    </source>
</evidence>
<reference evidence="4 5" key="1">
    <citation type="journal article" date="2004" name="Environ. Microbiol.">
        <title>Phylogeny-function analysis of (meta)genomic libraries: screening for expression of ribosomal RNA genes by large-insert library fluorescent in situ hybridization (LIL-FISH).</title>
        <authorList>
            <person name="Leveau J.H."/>
            <person name="Gerards S."/>
            <person name="de Boer W."/>
            <person name="van Veen J.A."/>
        </authorList>
    </citation>
    <scope>NUCLEOTIDE SEQUENCE [LARGE SCALE GENOMIC DNA]</scope>
    <source>
        <strain evidence="4 5">Ter331</strain>
    </source>
</reference>
<feature type="region of interest" description="Disordered" evidence="1">
    <location>
        <begin position="57"/>
        <end position="190"/>
    </location>
</feature>
<gene>
    <name evidence="4" type="ordered locus">CFU_1357</name>
</gene>
<dbReference type="AlphaFoldDB" id="G0AB64"/>
<sequence length="190" mass="20372">MAKSALNLLLSPQGTAMNAIRLKHVFSAAAAMVLLSLATSALAQFVWLDEKGVKQYSDMPPPSSVPNKRILKTPSQSLPRGAAEEEPGAAADAAADSKPEAKAPPTVAEQNAAFQKRKTELAEKNKKAEQEAKLASNKAENCARARANQRTLDSGARVAQTDANGQRSFMSDQQRAQQNAQNRETLNDCQ</sequence>
<feature type="chain" id="PRO_5003396619" description="DUF4124 domain-containing protein" evidence="2">
    <location>
        <begin position="44"/>
        <end position="190"/>
    </location>
</feature>
<evidence type="ECO:0000256" key="2">
    <source>
        <dbReference type="SAM" id="SignalP"/>
    </source>
</evidence>
<dbReference type="InterPro" id="IPR025392">
    <property type="entry name" value="DUF4124"/>
</dbReference>